<dbReference type="AlphaFoldDB" id="A0A067N337"/>
<dbReference type="Proteomes" id="UP000027073">
    <property type="component" value="Unassembled WGS sequence"/>
</dbReference>
<keyword evidence="2 3" id="KW-0378">Hydrolase</keyword>
<dbReference type="GO" id="GO:0016787">
    <property type="term" value="F:hydrolase activity"/>
    <property type="evidence" value="ECO:0007669"/>
    <property type="project" value="UniProtKB-KW"/>
</dbReference>
<dbReference type="EC" id="3.1.1.-" evidence="3"/>
<dbReference type="VEuPathDB" id="FungiDB:PLEOSDRAFT_1068771"/>
<dbReference type="Gene3D" id="3.40.50.1820">
    <property type="entry name" value="alpha/beta hydrolase"/>
    <property type="match status" value="1"/>
</dbReference>
<feature type="region of interest" description="Disordered" evidence="4">
    <location>
        <begin position="337"/>
        <end position="360"/>
    </location>
</feature>
<evidence type="ECO:0000256" key="4">
    <source>
        <dbReference type="SAM" id="MobiDB-lite"/>
    </source>
</evidence>
<dbReference type="PROSITE" id="PS00122">
    <property type="entry name" value="CARBOXYLESTERASE_B_1"/>
    <property type="match status" value="1"/>
</dbReference>
<evidence type="ECO:0000313" key="7">
    <source>
        <dbReference type="Proteomes" id="UP000027073"/>
    </source>
</evidence>
<gene>
    <name evidence="6" type="ORF">PLEOSDRAFT_1068771</name>
</gene>
<dbReference type="OrthoDB" id="3200163at2759"/>
<name>A0A067N337_PLEO1</name>
<proteinExistence type="inferred from homology"/>
<dbReference type="InParanoid" id="A0A067N337"/>
<feature type="domain" description="Carboxylesterase type B" evidence="5">
    <location>
        <begin position="19"/>
        <end position="255"/>
    </location>
</feature>
<dbReference type="InterPro" id="IPR019826">
    <property type="entry name" value="Carboxylesterase_B_AS"/>
</dbReference>
<reference evidence="7" key="1">
    <citation type="journal article" date="2014" name="Proc. Natl. Acad. Sci. U.S.A.">
        <title>Extensive sampling of basidiomycete genomes demonstrates inadequacy of the white-rot/brown-rot paradigm for wood decay fungi.</title>
        <authorList>
            <person name="Riley R."/>
            <person name="Salamov A.A."/>
            <person name="Brown D.W."/>
            <person name="Nagy L.G."/>
            <person name="Floudas D."/>
            <person name="Held B.W."/>
            <person name="Levasseur A."/>
            <person name="Lombard V."/>
            <person name="Morin E."/>
            <person name="Otillar R."/>
            <person name="Lindquist E.A."/>
            <person name="Sun H."/>
            <person name="LaButti K.M."/>
            <person name="Schmutz J."/>
            <person name="Jabbour D."/>
            <person name="Luo H."/>
            <person name="Baker S.E."/>
            <person name="Pisabarro A.G."/>
            <person name="Walton J.D."/>
            <person name="Blanchette R.A."/>
            <person name="Henrissat B."/>
            <person name="Martin F."/>
            <person name="Cullen D."/>
            <person name="Hibbett D.S."/>
            <person name="Grigoriev I.V."/>
        </authorList>
    </citation>
    <scope>NUCLEOTIDE SEQUENCE [LARGE SCALE GENOMIC DNA]</scope>
    <source>
        <strain evidence="7">PC15</strain>
    </source>
</reference>
<evidence type="ECO:0000256" key="2">
    <source>
        <dbReference type="ARBA" id="ARBA00022801"/>
    </source>
</evidence>
<evidence type="ECO:0000256" key="3">
    <source>
        <dbReference type="RuleBase" id="RU361235"/>
    </source>
</evidence>
<accession>A0A067N337</accession>
<organism evidence="6 7">
    <name type="scientific">Pleurotus ostreatus (strain PC15)</name>
    <name type="common">Oyster mushroom</name>
    <dbReference type="NCBI Taxonomy" id="1137138"/>
    <lineage>
        <taxon>Eukaryota</taxon>
        <taxon>Fungi</taxon>
        <taxon>Dikarya</taxon>
        <taxon>Basidiomycota</taxon>
        <taxon>Agaricomycotina</taxon>
        <taxon>Agaricomycetes</taxon>
        <taxon>Agaricomycetidae</taxon>
        <taxon>Agaricales</taxon>
        <taxon>Pleurotineae</taxon>
        <taxon>Pleurotaceae</taxon>
        <taxon>Pleurotus</taxon>
    </lineage>
</organism>
<dbReference type="PANTHER" id="PTHR43142:SF5">
    <property type="entry name" value="CARBOXYLIC ESTER HYDROLASE"/>
    <property type="match status" value="1"/>
</dbReference>
<dbReference type="Pfam" id="PF00135">
    <property type="entry name" value="COesterase"/>
    <property type="match status" value="1"/>
</dbReference>
<evidence type="ECO:0000256" key="1">
    <source>
        <dbReference type="ARBA" id="ARBA00005964"/>
    </source>
</evidence>
<dbReference type="STRING" id="1137138.A0A067N337"/>
<evidence type="ECO:0000259" key="5">
    <source>
        <dbReference type="Pfam" id="PF00135"/>
    </source>
</evidence>
<dbReference type="HOGENOM" id="CLU_006586_14_2_1"/>
<dbReference type="ESTHER" id="pleos-a0a067n337">
    <property type="family name" value="Fungal_carboxylesterase_lipase"/>
</dbReference>
<dbReference type="SUPFAM" id="SSF53474">
    <property type="entry name" value="alpha/beta-Hydrolases"/>
    <property type="match status" value="1"/>
</dbReference>
<dbReference type="InterPro" id="IPR029058">
    <property type="entry name" value="AB_hydrolase_fold"/>
</dbReference>
<dbReference type="InterPro" id="IPR002018">
    <property type="entry name" value="CarbesteraseB"/>
</dbReference>
<protein>
    <recommendedName>
        <fullName evidence="3">Carboxylic ester hydrolase</fullName>
        <ecNumber evidence="3">3.1.1.-</ecNumber>
    </recommendedName>
</protein>
<feature type="compositionally biased region" description="Low complexity" evidence="4">
    <location>
        <begin position="338"/>
        <end position="352"/>
    </location>
</feature>
<dbReference type="PANTHER" id="PTHR43142">
    <property type="entry name" value="CARBOXYLIC ESTER HYDROLASE"/>
    <property type="match status" value="1"/>
</dbReference>
<evidence type="ECO:0000313" key="6">
    <source>
        <dbReference type="EMBL" id="KDQ22418.1"/>
    </source>
</evidence>
<sequence>MLHALHPELYHTLLGTLFIGVEHPVSSTEIPIHQYRGIKYASVSTRFRPSKLFATYPRRTDATKYGPICPQRRLKKSLEEELFGLSEVDIPHEAFKQNEFECLNMNITCPAGVDSHSRLPVMVWIHGGGDRGTGSSWVYDGAALVRKSVLLRKPVIVVSLNFRLGLFGFAASPTIQSDNKASGNSGVGNYGLRDQRVALEWIHHYIVGFGGDPSNVTLFGESSGAADILSHLLSAENETRPLFHRAILQSAVIDFNVPNVSSAGWQLSRIMSALRVSNLDELRALEAEKLVPYGHLLRVVDDGVFLRQGWRDAIAPSDAHHNHHRLDELNHLSEALAGPGHLSPHGHTPGHTPGHKSVRTSVVSTPLRSGGSTPVLHLPHNLQPLIIGDGTADSLLWSLPASMWTAPAVVRRLKAVCQSLSRASHFLHAYDISSYTPEQEITGRVLDLINDARIAWPTECVAQGAKMARGGHGVWRYVFDQEGPVRGMPHHAADLIYLFDNVPLPACSQSSECSIDFYDGPFDVDDDEEMDVKFEPICLDNDDRFEEDDAWGMTSPVNEWSYARVRDTIQERWIAFANGEAPWDEDKVFVFGPEGETGERSRAIFEGRRHKAMWRDVLEPLGMPLVQKIGVELSRGPPIS</sequence>
<dbReference type="EMBL" id="KL198014">
    <property type="protein sequence ID" value="KDQ22418.1"/>
    <property type="molecule type" value="Genomic_DNA"/>
</dbReference>
<comment type="similarity">
    <text evidence="1 3">Belongs to the type-B carboxylesterase/lipase family.</text>
</comment>